<evidence type="ECO:0000313" key="2">
    <source>
        <dbReference type="Proteomes" id="UP000314294"/>
    </source>
</evidence>
<dbReference type="OrthoDB" id="10251809at2759"/>
<gene>
    <name evidence="1" type="primary">DNAH17</name>
    <name evidence="1" type="ORF">EYF80_064700</name>
</gene>
<protein>
    <submittedName>
        <fullName evidence="1">Dynein heavy chain 17, axonemal</fullName>
    </submittedName>
</protein>
<proteinExistence type="predicted"/>
<dbReference type="EMBL" id="SRLO01013253">
    <property type="protein sequence ID" value="TNN25173.1"/>
    <property type="molecule type" value="Genomic_DNA"/>
</dbReference>
<comment type="caution">
    <text evidence="1">The sequence shown here is derived from an EMBL/GenBank/DDBJ whole genome shotgun (WGS) entry which is preliminary data.</text>
</comment>
<dbReference type="Proteomes" id="UP000314294">
    <property type="component" value="Unassembled WGS sequence"/>
</dbReference>
<accession>A0A4Z2E910</accession>
<name>A0A4Z2E910_9TELE</name>
<keyword evidence="2" id="KW-1185">Reference proteome</keyword>
<reference evidence="1 2" key="1">
    <citation type="submission" date="2019-03" db="EMBL/GenBank/DDBJ databases">
        <title>First draft genome of Liparis tanakae, snailfish: a comprehensive survey of snailfish specific genes.</title>
        <authorList>
            <person name="Kim W."/>
            <person name="Song I."/>
            <person name="Jeong J.-H."/>
            <person name="Kim D."/>
            <person name="Kim S."/>
            <person name="Ryu S."/>
            <person name="Song J.Y."/>
            <person name="Lee S.K."/>
        </authorList>
    </citation>
    <scope>NUCLEOTIDE SEQUENCE [LARGE SCALE GENOMIC DNA]</scope>
    <source>
        <tissue evidence="1">Muscle</tissue>
    </source>
</reference>
<evidence type="ECO:0000313" key="1">
    <source>
        <dbReference type="EMBL" id="TNN25173.1"/>
    </source>
</evidence>
<organism evidence="1 2">
    <name type="scientific">Liparis tanakae</name>
    <name type="common">Tanaka's snailfish</name>
    <dbReference type="NCBI Taxonomy" id="230148"/>
    <lineage>
        <taxon>Eukaryota</taxon>
        <taxon>Metazoa</taxon>
        <taxon>Chordata</taxon>
        <taxon>Craniata</taxon>
        <taxon>Vertebrata</taxon>
        <taxon>Euteleostomi</taxon>
        <taxon>Actinopterygii</taxon>
        <taxon>Neopterygii</taxon>
        <taxon>Teleostei</taxon>
        <taxon>Neoteleostei</taxon>
        <taxon>Acanthomorphata</taxon>
        <taxon>Eupercaria</taxon>
        <taxon>Perciformes</taxon>
        <taxon>Cottioidei</taxon>
        <taxon>Cottales</taxon>
        <taxon>Liparidae</taxon>
        <taxon>Liparis</taxon>
    </lineage>
</organism>
<dbReference type="AlphaFoldDB" id="A0A4Z2E910"/>
<sequence length="110" mass="12481">MSQVESLQRLSREVTELHDVIVLHRWLQVDLRPFKDSLLWLVQDRRHLYTTHLLDSVSDSLQQFSHGDEDEDSSSSSLSDTILLLEAAGVELPEHLSARLQVVTVAPPTP</sequence>